<keyword evidence="7" id="KW-1185">Reference proteome</keyword>
<evidence type="ECO:0000313" key="7">
    <source>
        <dbReference type="Proteomes" id="UP000701702"/>
    </source>
</evidence>
<protein>
    <submittedName>
        <fullName evidence="6">Acetoin catabolism regulatory protein</fullName>
    </submittedName>
</protein>
<dbReference type="InterPro" id="IPR058031">
    <property type="entry name" value="AAA_lid_NorR"/>
</dbReference>
<dbReference type="InterPro" id="IPR003593">
    <property type="entry name" value="AAA+_ATPase"/>
</dbReference>
<dbReference type="Gene3D" id="1.10.8.60">
    <property type="match status" value="1"/>
</dbReference>
<evidence type="ECO:0000256" key="3">
    <source>
        <dbReference type="ARBA" id="ARBA00023015"/>
    </source>
</evidence>
<dbReference type="Pfam" id="PF00158">
    <property type="entry name" value="Sigma54_activat"/>
    <property type="match status" value="1"/>
</dbReference>
<evidence type="ECO:0000256" key="4">
    <source>
        <dbReference type="ARBA" id="ARBA00023163"/>
    </source>
</evidence>
<dbReference type="InterPro" id="IPR009057">
    <property type="entry name" value="Homeodomain-like_sf"/>
</dbReference>
<dbReference type="PANTHER" id="PTHR32071:SF77">
    <property type="entry name" value="TRANSCRIPTIONAL REGULATORY PROTEIN"/>
    <property type="match status" value="1"/>
</dbReference>
<dbReference type="Gene3D" id="3.30.450.40">
    <property type="match status" value="1"/>
</dbReference>
<evidence type="ECO:0000259" key="5">
    <source>
        <dbReference type="PROSITE" id="PS50045"/>
    </source>
</evidence>
<sequence length="635" mass="67638">MPLAPAALARGASAARQNFLEGKDVPAGMVPDPIVRSWQRAVEAGVRPEQRLLFSDVVTRSQRRRAEEENQALITMAATDMEILAGAFPSQHWIVLCTNAQGTIVASHGRLGAGPAGPSPLQHGRMLSEEGIGTNAPGCVLEEGGGPGIEIRRGEHYLHELVDVVCAAAPILDCHEQLIGVLDVTGFGVDLPRYTLSRVQAAAMSIGNRTFERLPGCRVVRLHHDYRMLQTPVEGVIAVSEDGVVVAANRAARQMLHLSDAALGVTEIGSLLVGGLRGLGGSAPAMVQSHGGERLHVVAAHPAGTRTVSYPGSTPQAAGGPQVIADAALGRVFGKAIMAVREQVPLMLLGETGTGKSMLARTLHEASRPDGKFISLNCSAIPEGLVEAELFGYADGAFTGSRRGGCAGKIEQANHGTLFLDEIGDMPLALQTRLLSVLQERSVTRVGGAAPIAVDISVVCATHRNLQELVREGVFREDLFFRLNGMSVRIPALRQRTDLPELIDSTLSALSRGRRKVLDADVVALLMSHAWPGNVRELHQVLRAAVALSGEDVQIRREHLDESWLESAVDTAVATAPGTATPTPRMPTRLADVESRMIERTLAELGGNRSQAAKALGISRATLYRKLAQDRDKGR</sequence>
<keyword evidence="1" id="KW-0547">Nucleotide-binding</keyword>
<proteinExistence type="predicted"/>
<dbReference type="RefSeq" id="WP_224010462.1">
    <property type="nucleotide sequence ID" value="NZ_CAJZAF010000064.1"/>
</dbReference>
<feature type="domain" description="Sigma-54 factor interaction" evidence="5">
    <location>
        <begin position="322"/>
        <end position="547"/>
    </location>
</feature>
<dbReference type="PROSITE" id="PS00675">
    <property type="entry name" value="SIGMA54_INTERACT_1"/>
    <property type="match status" value="1"/>
</dbReference>
<dbReference type="InterPro" id="IPR025662">
    <property type="entry name" value="Sigma_54_int_dom_ATP-bd_1"/>
</dbReference>
<name>A0ABM8Y3E3_9BURK</name>
<dbReference type="Gene3D" id="1.10.10.60">
    <property type="entry name" value="Homeodomain-like"/>
    <property type="match status" value="1"/>
</dbReference>
<keyword evidence="2" id="KW-0067">ATP-binding</keyword>
<accession>A0ABM8Y3E3</accession>
<dbReference type="EMBL" id="CAJZAF010000064">
    <property type="protein sequence ID" value="CAG9187272.1"/>
    <property type="molecule type" value="Genomic_DNA"/>
</dbReference>
<dbReference type="Pfam" id="PF25601">
    <property type="entry name" value="AAA_lid_14"/>
    <property type="match status" value="1"/>
</dbReference>
<dbReference type="SUPFAM" id="SSF52540">
    <property type="entry name" value="P-loop containing nucleoside triphosphate hydrolases"/>
    <property type="match status" value="1"/>
</dbReference>
<keyword evidence="4" id="KW-0804">Transcription</keyword>
<dbReference type="PROSITE" id="PS50045">
    <property type="entry name" value="SIGMA54_INTERACT_4"/>
    <property type="match status" value="1"/>
</dbReference>
<dbReference type="CDD" id="cd00009">
    <property type="entry name" value="AAA"/>
    <property type="match status" value="1"/>
</dbReference>
<dbReference type="PANTHER" id="PTHR32071">
    <property type="entry name" value="TRANSCRIPTIONAL REGULATORY PROTEIN"/>
    <property type="match status" value="1"/>
</dbReference>
<keyword evidence="3" id="KW-0805">Transcription regulation</keyword>
<dbReference type="PRINTS" id="PR01590">
    <property type="entry name" value="HTHFIS"/>
</dbReference>
<dbReference type="InterPro" id="IPR002197">
    <property type="entry name" value="HTH_Fis"/>
</dbReference>
<dbReference type="InterPro" id="IPR027417">
    <property type="entry name" value="P-loop_NTPase"/>
</dbReference>
<evidence type="ECO:0000313" key="6">
    <source>
        <dbReference type="EMBL" id="CAG9187272.1"/>
    </source>
</evidence>
<gene>
    <name evidence="6" type="primary">acoR_3</name>
    <name evidence="6" type="ORF">LMG23994_06717</name>
</gene>
<reference evidence="6 7" key="1">
    <citation type="submission" date="2021-08" db="EMBL/GenBank/DDBJ databases">
        <authorList>
            <person name="Peeters C."/>
        </authorList>
    </citation>
    <scope>NUCLEOTIDE SEQUENCE [LARGE SCALE GENOMIC DNA]</scope>
    <source>
        <strain evidence="6 7">LMG 23994</strain>
    </source>
</reference>
<comment type="caution">
    <text evidence="6">The sequence shown here is derived from an EMBL/GenBank/DDBJ whole genome shotgun (WGS) entry which is preliminary data.</text>
</comment>
<evidence type="ECO:0000256" key="2">
    <source>
        <dbReference type="ARBA" id="ARBA00022840"/>
    </source>
</evidence>
<dbReference type="InterPro" id="IPR002078">
    <property type="entry name" value="Sigma_54_int"/>
</dbReference>
<dbReference type="Pfam" id="PF02954">
    <property type="entry name" value="HTH_8"/>
    <property type="match status" value="1"/>
</dbReference>
<dbReference type="SMART" id="SM00382">
    <property type="entry name" value="AAA"/>
    <property type="match status" value="1"/>
</dbReference>
<organism evidence="6 7">
    <name type="scientific">Cupriavidus pinatubonensis</name>
    <dbReference type="NCBI Taxonomy" id="248026"/>
    <lineage>
        <taxon>Bacteria</taxon>
        <taxon>Pseudomonadati</taxon>
        <taxon>Pseudomonadota</taxon>
        <taxon>Betaproteobacteria</taxon>
        <taxon>Burkholderiales</taxon>
        <taxon>Burkholderiaceae</taxon>
        <taxon>Cupriavidus</taxon>
    </lineage>
</organism>
<dbReference type="InterPro" id="IPR029016">
    <property type="entry name" value="GAF-like_dom_sf"/>
</dbReference>
<dbReference type="Proteomes" id="UP000701702">
    <property type="component" value="Unassembled WGS sequence"/>
</dbReference>
<dbReference type="SUPFAM" id="SSF46689">
    <property type="entry name" value="Homeodomain-like"/>
    <property type="match status" value="1"/>
</dbReference>
<dbReference type="Gene3D" id="3.40.50.300">
    <property type="entry name" value="P-loop containing nucleotide triphosphate hydrolases"/>
    <property type="match status" value="1"/>
</dbReference>
<evidence type="ECO:0000256" key="1">
    <source>
        <dbReference type="ARBA" id="ARBA00022741"/>
    </source>
</evidence>